<reference evidence="1 2" key="1">
    <citation type="submission" date="2015-10" db="EMBL/GenBank/DDBJ databases">
        <title>Genome analyses suggest a sexual origin of heterokaryosis in a supposedly ancient asexual fungus.</title>
        <authorList>
            <person name="Ropars J."/>
            <person name="Sedzielewska K."/>
            <person name="Noel J."/>
            <person name="Charron P."/>
            <person name="Farinelli L."/>
            <person name="Marton T."/>
            <person name="Kruger M."/>
            <person name="Pelin A."/>
            <person name="Brachmann A."/>
            <person name="Corradi N."/>
        </authorList>
    </citation>
    <scope>NUCLEOTIDE SEQUENCE [LARGE SCALE GENOMIC DNA]</scope>
    <source>
        <strain evidence="1 2">A4</strain>
    </source>
</reference>
<comment type="caution">
    <text evidence="1">The sequence shown here is derived from an EMBL/GenBank/DDBJ whole genome shotgun (WGS) entry which is preliminary data.</text>
</comment>
<evidence type="ECO:0000313" key="1">
    <source>
        <dbReference type="EMBL" id="PKY51772.1"/>
    </source>
</evidence>
<dbReference type="VEuPathDB" id="FungiDB:RhiirFUN_011303"/>
<name>A0A2I1GYS1_9GLOM</name>
<dbReference type="Proteomes" id="UP000234323">
    <property type="component" value="Unassembled WGS sequence"/>
</dbReference>
<protein>
    <submittedName>
        <fullName evidence="1">Uncharacterized protein</fullName>
    </submittedName>
</protein>
<keyword evidence="2" id="KW-1185">Reference proteome</keyword>
<accession>A0A2I1GYS1</accession>
<dbReference type="AlphaFoldDB" id="A0A2I1GYS1"/>
<evidence type="ECO:0000313" key="2">
    <source>
        <dbReference type="Proteomes" id="UP000234323"/>
    </source>
</evidence>
<dbReference type="VEuPathDB" id="FungiDB:RhiirA1_464386"/>
<gene>
    <name evidence="1" type="ORF">RhiirA4_446966</name>
</gene>
<sequence>MDLRRIKYEKQRGYLLVWDVMFHVRYWNKSLYFVSNLNKYSKRQTSDHDFYERAYKIKNLLKALPTYANMIDNDICIRCEKEVEDWDHIWICEAIEFRERELLRGVYNNRFNKITNDKDERKMIFSLWVYCYEELKNKFGKKGARRSIGRLGTGL</sequence>
<organism evidence="1 2">
    <name type="scientific">Rhizophagus irregularis</name>
    <dbReference type="NCBI Taxonomy" id="588596"/>
    <lineage>
        <taxon>Eukaryota</taxon>
        <taxon>Fungi</taxon>
        <taxon>Fungi incertae sedis</taxon>
        <taxon>Mucoromycota</taxon>
        <taxon>Glomeromycotina</taxon>
        <taxon>Glomeromycetes</taxon>
        <taxon>Glomerales</taxon>
        <taxon>Glomeraceae</taxon>
        <taxon>Rhizophagus</taxon>
    </lineage>
</organism>
<dbReference type="EMBL" id="LLXI01001079">
    <property type="protein sequence ID" value="PKY51772.1"/>
    <property type="molecule type" value="Genomic_DNA"/>
</dbReference>
<proteinExistence type="predicted"/>